<name>A0AAE8MS89_9PEZI</name>
<accession>A0AAE8MS89</accession>
<evidence type="ECO:0000313" key="4">
    <source>
        <dbReference type="EMBL" id="SPN98625.1"/>
    </source>
</evidence>
<keyword evidence="5" id="KW-1185">Reference proteome</keyword>
<proteinExistence type="predicted"/>
<dbReference type="EMBL" id="ONZQ02000002">
    <property type="protein sequence ID" value="SPN98625.1"/>
    <property type="molecule type" value="Genomic_DNA"/>
</dbReference>
<feature type="repeat" description="ANK" evidence="3">
    <location>
        <begin position="860"/>
        <end position="886"/>
    </location>
</feature>
<keyword evidence="1" id="KW-0677">Repeat</keyword>
<organism evidence="4 5">
    <name type="scientific">Cephalotrichum gorgonifer</name>
    <dbReference type="NCBI Taxonomy" id="2041049"/>
    <lineage>
        <taxon>Eukaryota</taxon>
        <taxon>Fungi</taxon>
        <taxon>Dikarya</taxon>
        <taxon>Ascomycota</taxon>
        <taxon>Pezizomycotina</taxon>
        <taxon>Sordariomycetes</taxon>
        <taxon>Hypocreomycetidae</taxon>
        <taxon>Microascales</taxon>
        <taxon>Microascaceae</taxon>
        <taxon>Cephalotrichum</taxon>
    </lineage>
</organism>
<dbReference type="PANTHER" id="PTHR24123:SF33">
    <property type="entry name" value="PROTEIN HOS4"/>
    <property type="match status" value="1"/>
</dbReference>
<feature type="repeat" description="ANK" evidence="3">
    <location>
        <begin position="617"/>
        <end position="649"/>
    </location>
</feature>
<dbReference type="Gene3D" id="1.25.40.20">
    <property type="entry name" value="Ankyrin repeat-containing domain"/>
    <property type="match status" value="3"/>
</dbReference>
<reference evidence="4" key="1">
    <citation type="submission" date="2018-03" db="EMBL/GenBank/DDBJ databases">
        <authorList>
            <person name="Guldener U."/>
        </authorList>
    </citation>
    <scope>NUCLEOTIDE SEQUENCE</scope>
</reference>
<feature type="repeat" description="ANK" evidence="3">
    <location>
        <begin position="826"/>
        <end position="858"/>
    </location>
</feature>
<feature type="repeat" description="ANK" evidence="3">
    <location>
        <begin position="584"/>
        <end position="616"/>
    </location>
</feature>
<dbReference type="InterPro" id="IPR051165">
    <property type="entry name" value="Multifunctional_ANK_Repeat"/>
</dbReference>
<dbReference type="InterPro" id="IPR036770">
    <property type="entry name" value="Ankyrin_rpt-contain_sf"/>
</dbReference>
<dbReference type="InterPro" id="IPR002110">
    <property type="entry name" value="Ankyrin_rpt"/>
</dbReference>
<dbReference type="PANTHER" id="PTHR24123">
    <property type="entry name" value="ANKYRIN REPEAT-CONTAINING"/>
    <property type="match status" value="1"/>
</dbReference>
<feature type="repeat" description="ANK" evidence="3">
    <location>
        <begin position="792"/>
        <end position="824"/>
    </location>
</feature>
<dbReference type="SUPFAM" id="SSF48403">
    <property type="entry name" value="Ankyrin repeat"/>
    <property type="match status" value="1"/>
</dbReference>
<protein>
    <submittedName>
        <fullName evidence="4">Uncharacterized protein</fullName>
    </submittedName>
</protein>
<evidence type="ECO:0000256" key="3">
    <source>
        <dbReference type="PROSITE-ProRule" id="PRU00023"/>
    </source>
</evidence>
<feature type="repeat" description="ANK" evidence="3">
    <location>
        <begin position="759"/>
        <end position="791"/>
    </location>
</feature>
<feature type="repeat" description="ANK" evidence="3">
    <location>
        <begin position="691"/>
        <end position="723"/>
    </location>
</feature>
<sequence>MAQTGDGPATAIFDIAHQCLASFDRIVETGQDGPLLTRRFGLGNGTGRSGGKPQSCDFLGLRYSFLYWVDYTGALSLIDSSLDARLRGLAEISSMVIELLEMVLRNLRRLDGKPGDPPISSLGSKPPEPVPDGAQALVLRWEDALRAIDSALDRLNFLAAAIRKASAKQLEYNVTTFLTEEDIVFRRDISALTRWRFPAARRSLSSQLGNSIAIRRRILLNKHRHAKKLAIRRPAVEAAPPTKKIQDVGPDPKRAEYHPAREDRPARYIDVPASSVTKASKPDTRSPALRNLHLPKRPALTSVVSAVSAAPEDSFEYPPPPDTKGGETRIQCPYCLIPLDLRELGRKGDEYWRRHVDEDLKPYVCLFPECAKSMVFFTRRVEWKAHMECTHSRDWPRKVHAITWYCDLDHDPPEQFETEIQWRSHMTNLDSHPKRQLAEPTKDQLDAMSPRKQQVALREYLVCPLCEQIPEKLRPLAGGVSLVLGDSFGRLVNEGSVPQPPSGVEHIDGASLPPEAWSILYREDIPALESAWDKEYSGYVRPDDPPDLLDDGWIETWKTWKEKSDPPTHEHVDSDPIMAHIRISKSRKLYHAAKNGDTAVVRQLLEDGVHVDSKDEYGMTPLLGASRGGYLDTVELLLENGADIESKYSGYENFTPLTCAAEEGHDRVVSLLLQYGADIDPQNDAYSSPLDCASPLLSAVYKGHEDTVMLLLESGADIEPKSVRDRGSTLLIQAARWGNDGVVRALVEKGAAIESVDKFGETALLSATTARDAGTIWFLLEKGADIEAKDAHGQTSLSRAAKLGFEPCARIFIEKGADIESKDSEFGQTPLSWAAREGKEIIVRLLLDNGADINSKDSKFGRTPLSWASQNGHNAVERLLAERGGS</sequence>
<gene>
    <name evidence="4" type="ORF">DNG_01670</name>
</gene>
<evidence type="ECO:0000256" key="2">
    <source>
        <dbReference type="ARBA" id="ARBA00023043"/>
    </source>
</evidence>
<dbReference type="Proteomes" id="UP001187682">
    <property type="component" value="Unassembled WGS sequence"/>
</dbReference>
<dbReference type="AlphaFoldDB" id="A0AAE8MS89"/>
<comment type="caution">
    <text evidence="4">The sequence shown here is derived from an EMBL/GenBank/DDBJ whole genome shotgun (WGS) entry which is preliminary data.</text>
</comment>
<feature type="repeat" description="ANK" evidence="3">
    <location>
        <begin position="652"/>
        <end position="684"/>
    </location>
</feature>
<feature type="repeat" description="ANK" evidence="3">
    <location>
        <begin position="726"/>
        <end position="758"/>
    </location>
</feature>
<dbReference type="PRINTS" id="PR01415">
    <property type="entry name" value="ANKYRIN"/>
</dbReference>
<dbReference type="SMART" id="SM00248">
    <property type="entry name" value="ANK"/>
    <property type="match status" value="9"/>
</dbReference>
<dbReference type="Pfam" id="PF12796">
    <property type="entry name" value="Ank_2"/>
    <property type="match status" value="3"/>
</dbReference>
<dbReference type="PROSITE" id="PS50297">
    <property type="entry name" value="ANK_REP_REGION"/>
    <property type="match status" value="8"/>
</dbReference>
<evidence type="ECO:0000256" key="1">
    <source>
        <dbReference type="ARBA" id="ARBA00022737"/>
    </source>
</evidence>
<dbReference type="PROSITE" id="PS50088">
    <property type="entry name" value="ANK_REPEAT"/>
    <property type="match status" value="9"/>
</dbReference>
<evidence type="ECO:0000313" key="5">
    <source>
        <dbReference type="Proteomes" id="UP001187682"/>
    </source>
</evidence>
<keyword evidence="2 3" id="KW-0040">ANK repeat</keyword>